<comment type="caution">
    <text evidence="2">The sequence shown here is derived from an EMBL/GenBank/DDBJ whole genome shotgun (WGS) entry which is preliminary data.</text>
</comment>
<dbReference type="AlphaFoldDB" id="A0AAV3Q360"/>
<evidence type="ECO:0000313" key="2">
    <source>
        <dbReference type="EMBL" id="GAA0157622.1"/>
    </source>
</evidence>
<dbReference type="InterPro" id="IPR053134">
    <property type="entry name" value="RNA-dir_DNA_polymerase"/>
</dbReference>
<gene>
    <name evidence="2" type="ORF">LIER_14851</name>
</gene>
<evidence type="ECO:0000313" key="3">
    <source>
        <dbReference type="Proteomes" id="UP001454036"/>
    </source>
</evidence>
<dbReference type="SUPFAM" id="SSF56672">
    <property type="entry name" value="DNA/RNA polymerases"/>
    <property type="match status" value="1"/>
</dbReference>
<sequence>MPRVGLALALHRLHVDPLFVPVKQRKTTFSEEKNLAIRKEVASLLKAEAIHELQFPNWIANIGVLPEDEDKVAFITEYGLYCWRRMVNPIFEPHIRHNMEIYVYDMLVKRKVRGKHLENLRETLTRLRESKLKLNPEKCSLGVTSGKFLCYMINERGIESNPDKIKSLLEMKPPNKFLGYIQKLTRCLVALRRFISKSGERNLPFFKNLRKASPTKKIHWDDECNKAFEDLK</sequence>
<dbReference type="InterPro" id="IPR043128">
    <property type="entry name" value="Rev_trsase/Diguanyl_cyclase"/>
</dbReference>
<evidence type="ECO:0000259" key="1">
    <source>
        <dbReference type="Pfam" id="PF00078"/>
    </source>
</evidence>
<name>A0AAV3Q360_LITER</name>
<keyword evidence="3" id="KW-1185">Reference proteome</keyword>
<dbReference type="InterPro" id="IPR000477">
    <property type="entry name" value="RT_dom"/>
</dbReference>
<dbReference type="EMBL" id="BAABME010003148">
    <property type="protein sequence ID" value="GAA0157622.1"/>
    <property type="molecule type" value="Genomic_DNA"/>
</dbReference>
<dbReference type="Pfam" id="PF00078">
    <property type="entry name" value="RVT_1"/>
    <property type="match status" value="1"/>
</dbReference>
<protein>
    <recommendedName>
        <fullName evidence="1">Reverse transcriptase domain-containing protein</fullName>
    </recommendedName>
</protein>
<proteinExistence type="predicted"/>
<reference evidence="2 3" key="1">
    <citation type="submission" date="2024-01" db="EMBL/GenBank/DDBJ databases">
        <title>The complete chloroplast genome sequence of Lithospermum erythrorhizon: insights into the phylogenetic relationship among Boraginaceae species and the maternal lineages of purple gromwells.</title>
        <authorList>
            <person name="Okada T."/>
            <person name="Watanabe K."/>
        </authorList>
    </citation>
    <scope>NUCLEOTIDE SEQUENCE [LARGE SCALE GENOMIC DNA]</scope>
</reference>
<accession>A0AAV3Q360</accession>
<organism evidence="2 3">
    <name type="scientific">Lithospermum erythrorhizon</name>
    <name type="common">Purple gromwell</name>
    <name type="synonym">Lithospermum officinale var. erythrorhizon</name>
    <dbReference type="NCBI Taxonomy" id="34254"/>
    <lineage>
        <taxon>Eukaryota</taxon>
        <taxon>Viridiplantae</taxon>
        <taxon>Streptophyta</taxon>
        <taxon>Embryophyta</taxon>
        <taxon>Tracheophyta</taxon>
        <taxon>Spermatophyta</taxon>
        <taxon>Magnoliopsida</taxon>
        <taxon>eudicotyledons</taxon>
        <taxon>Gunneridae</taxon>
        <taxon>Pentapetalae</taxon>
        <taxon>asterids</taxon>
        <taxon>lamiids</taxon>
        <taxon>Boraginales</taxon>
        <taxon>Boraginaceae</taxon>
        <taxon>Boraginoideae</taxon>
        <taxon>Lithospermeae</taxon>
        <taxon>Lithospermum</taxon>
    </lineage>
</organism>
<dbReference type="Gene3D" id="3.30.70.270">
    <property type="match status" value="2"/>
</dbReference>
<dbReference type="PANTHER" id="PTHR24559">
    <property type="entry name" value="TRANSPOSON TY3-I GAG-POL POLYPROTEIN"/>
    <property type="match status" value="1"/>
</dbReference>
<dbReference type="InterPro" id="IPR043502">
    <property type="entry name" value="DNA/RNA_pol_sf"/>
</dbReference>
<dbReference type="PANTHER" id="PTHR24559:SF444">
    <property type="entry name" value="REVERSE TRANSCRIPTASE DOMAIN-CONTAINING PROTEIN"/>
    <property type="match status" value="1"/>
</dbReference>
<dbReference type="Proteomes" id="UP001454036">
    <property type="component" value="Unassembled WGS sequence"/>
</dbReference>
<feature type="domain" description="Reverse transcriptase" evidence="1">
    <location>
        <begin position="81"/>
        <end position="152"/>
    </location>
</feature>